<dbReference type="CDD" id="cd02233">
    <property type="entry name" value="cupin_HNL-like"/>
    <property type="match status" value="1"/>
</dbReference>
<dbReference type="OrthoDB" id="9802489at2"/>
<dbReference type="Gene3D" id="2.60.120.10">
    <property type="entry name" value="Jelly Rolls"/>
    <property type="match status" value="1"/>
</dbReference>
<dbReference type="AlphaFoldDB" id="A0A7U9L1A9"/>
<evidence type="ECO:0000313" key="2">
    <source>
        <dbReference type="EMBL" id="GCD39229.1"/>
    </source>
</evidence>
<name>A0A7U9L1A9_9ACTN</name>
<organism evidence="2 3">
    <name type="scientific">Streptomyces chrestomyceticus JCM 4735</name>
    <dbReference type="NCBI Taxonomy" id="1306181"/>
    <lineage>
        <taxon>Bacteria</taxon>
        <taxon>Bacillati</taxon>
        <taxon>Actinomycetota</taxon>
        <taxon>Actinomycetes</taxon>
        <taxon>Kitasatosporales</taxon>
        <taxon>Streptomycetaceae</taxon>
        <taxon>Streptomyces</taxon>
    </lineage>
</organism>
<dbReference type="SUPFAM" id="SSF51182">
    <property type="entry name" value="RmlC-like cupins"/>
    <property type="match status" value="1"/>
</dbReference>
<evidence type="ECO:0000313" key="3">
    <source>
        <dbReference type="Proteomes" id="UP000287830"/>
    </source>
</evidence>
<sequence length="136" mass="14788">MEITRTRPGSQAGPAEHFTGTVWLDELAAPPAPSRLRLFSVHFAPGARTAWHRHPHGQVLHVTEGVGLVQRRGGPVEEIRAGDTVWTAPGEWHWHGATPGTFMTHLALVEAAEDGTTADWGCLTDDRTTDDAERAV</sequence>
<dbReference type="Proteomes" id="UP000287830">
    <property type="component" value="Unassembled WGS sequence"/>
</dbReference>
<dbReference type="PANTHER" id="PTHR43698">
    <property type="entry name" value="RIBD C-TERMINAL DOMAIN CONTAINING PROTEIN"/>
    <property type="match status" value="1"/>
</dbReference>
<dbReference type="PANTHER" id="PTHR43698:SF1">
    <property type="entry name" value="BLL4564 PROTEIN"/>
    <property type="match status" value="1"/>
</dbReference>
<dbReference type="RefSeq" id="WP_125048247.1">
    <property type="nucleotide sequence ID" value="NZ_BHZC01000001.1"/>
</dbReference>
<dbReference type="EMBL" id="BHZC01000001">
    <property type="protein sequence ID" value="GCD39229.1"/>
    <property type="molecule type" value="Genomic_DNA"/>
</dbReference>
<reference evidence="2 3" key="1">
    <citation type="submission" date="2018-11" db="EMBL/GenBank/DDBJ databases">
        <title>Whole genome sequence of Streptomyces chrestomyceticus NBRC 13444(T).</title>
        <authorList>
            <person name="Komaki H."/>
            <person name="Tamura T."/>
        </authorList>
    </citation>
    <scope>NUCLEOTIDE SEQUENCE [LARGE SCALE GENOMIC DNA]</scope>
    <source>
        <strain evidence="2 3">NBRC 13444</strain>
    </source>
</reference>
<proteinExistence type="predicted"/>
<protein>
    <submittedName>
        <fullName evidence="2">Cupin</fullName>
    </submittedName>
</protein>
<dbReference type="InterPro" id="IPR011051">
    <property type="entry name" value="RmlC_Cupin_sf"/>
</dbReference>
<dbReference type="InterPro" id="IPR047263">
    <property type="entry name" value="HNL-like_cupin"/>
</dbReference>
<dbReference type="Pfam" id="PF07883">
    <property type="entry name" value="Cupin_2"/>
    <property type="match status" value="1"/>
</dbReference>
<feature type="domain" description="Cupin type-2" evidence="1">
    <location>
        <begin position="41"/>
        <end position="98"/>
    </location>
</feature>
<dbReference type="InterPro" id="IPR013096">
    <property type="entry name" value="Cupin_2"/>
</dbReference>
<evidence type="ECO:0000259" key="1">
    <source>
        <dbReference type="Pfam" id="PF07883"/>
    </source>
</evidence>
<accession>A0A7U9L1A9</accession>
<comment type="caution">
    <text evidence="2">The sequence shown here is derived from an EMBL/GenBank/DDBJ whole genome shotgun (WGS) entry which is preliminary data.</text>
</comment>
<dbReference type="GeneID" id="95625763"/>
<dbReference type="InterPro" id="IPR014710">
    <property type="entry name" value="RmlC-like_jellyroll"/>
</dbReference>
<gene>
    <name evidence="2" type="ORF">OEIGOIKO_07059</name>
</gene>